<feature type="coiled-coil region" evidence="4">
    <location>
        <begin position="17"/>
        <end position="73"/>
    </location>
</feature>
<dbReference type="SMART" id="SM00382">
    <property type="entry name" value="AAA"/>
    <property type="match status" value="1"/>
</dbReference>
<organism evidence="7 8">
    <name type="scientific">Faecalicatena faecalis</name>
    <dbReference type="NCBI Taxonomy" id="2726362"/>
    <lineage>
        <taxon>Bacteria</taxon>
        <taxon>Bacillati</taxon>
        <taxon>Bacillota</taxon>
        <taxon>Clostridia</taxon>
        <taxon>Lachnospirales</taxon>
        <taxon>Lachnospiraceae</taxon>
        <taxon>Faecalicatena</taxon>
    </lineage>
</organism>
<dbReference type="Pfam" id="PF07724">
    <property type="entry name" value="AAA_2"/>
    <property type="match status" value="1"/>
</dbReference>
<dbReference type="InterPro" id="IPR003959">
    <property type="entry name" value="ATPase_AAA_core"/>
</dbReference>
<dbReference type="Proteomes" id="UP000723714">
    <property type="component" value="Unassembled WGS sequence"/>
</dbReference>
<feature type="domain" description="Clp ATPase C-terminal" evidence="6">
    <location>
        <begin position="385"/>
        <end position="477"/>
    </location>
</feature>
<dbReference type="SMART" id="SM01086">
    <property type="entry name" value="ClpB_D2-small"/>
    <property type="match status" value="1"/>
</dbReference>
<gene>
    <name evidence="7" type="ORF">HGO97_017135</name>
</gene>
<accession>A0ABS6D7G7</accession>
<evidence type="ECO:0000313" key="7">
    <source>
        <dbReference type="EMBL" id="MBU3877530.1"/>
    </source>
</evidence>
<evidence type="ECO:0000259" key="6">
    <source>
        <dbReference type="SMART" id="SM01086"/>
    </source>
</evidence>
<evidence type="ECO:0000256" key="1">
    <source>
        <dbReference type="ARBA" id="ARBA00022741"/>
    </source>
</evidence>
<comment type="caution">
    <text evidence="7">The sequence shown here is derived from an EMBL/GenBank/DDBJ whole genome shotgun (WGS) entry which is preliminary data.</text>
</comment>
<keyword evidence="3" id="KW-0143">Chaperone</keyword>
<proteinExistence type="predicted"/>
<feature type="domain" description="AAA+ ATPase" evidence="5">
    <location>
        <begin position="197"/>
        <end position="317"/>
    </location>
</feature>
<protein>
    <submittedName>
        <fullName evidence="7">AAA family ATPase</fullName>
    </submittedName>
</protein>
<dbReference type="PANTHER" id="PTHR48102">
    <property type="entry name" value="ATP-DEPENDENT CLP PROTEASE ATP-BINDING SUBUNIT CLPX-LIKE, MITOCHONDRIAL-RELATED"/>
    <property type="match status" value="1"/>
</dbReference>
<evidence type="ECO:0000256" key="2">
    <source>
        <dbReference type="ARBA" id="ARBA00022840"/>
    </source>
</evidence>
<dbReference type="Pfam" id="PF10431">
    <property type="entry name" value="ClpB_D2-small"/>
    <property type="match status" value="1"/>
</dbReference>
<sequence>MERLLQMETYKFKEALQDIMEEAVEAHYKNKDELEEMEKADALHILTCVFRYVKMFKAELQTTEEMIKQLKQILFTYEFAYIVGQTGYIWGNRLCKEIRAGKKKKAIVFAAQWLEYYFRVYERPAHEVQYSSIVVLLAELEYLAMRQNEGRGPCEDTQCSSEFPMELKAYLDQYVVGQDTAKKRLAMTVYHYLRYGDRTPLLMIGPSGSGKNYLINLLAQFEKISDQMAVMTYDASQLTPNGFSGNDIEEIFRCFAKKCTEKKLSFNRGIIYLDEIDKIMKPNYTKDGDMNVFVQHQLMSAIAGDAKSNNIDTKNILFILGGAFQELEELENKRRKESSLGFVMQEQKGQGYAREGNSIREDLLAIGAQKEFLGRIPNIVRLERLKKEQLREILLHESGPLKRRCKEYEWDDLELIVEDEVIDMIAEKAVKEDFGARSAFSILEELVGGYKFDMMQNHYSRARIHSGVLENGEPPVFEKGEKQNEKCRSEL</sequence>
<dbReference type="PANTHER" id="PTHR48102:SF7">
    <property type="entry name" value="ATP-DEPENDENT CLP PROTEASE ATP-BINDING SUBUNIT CLPX-LIKE, MITOCHONDRIAL"/>
    <property type="match status" value="1"/>
</dbReference>
<dbReference type="RefSeq" id="WP_216244146.1">
    <property type="nucleotide sequence ID" value="NZ_JABACJ020000019.1"/>
</dbReference>
<reference evidence="7 8" key="1">
    <citation type="submission" date="2021-06" db="EMBL/GenBank/DDBJ databases">
        <title>Faecalicatena sp. nov. isolated from porcine feces.</title>
        <authorList>
            <person name="Oh B.S."/>
            <person name="Lee J.H."/>
        </authorList>
    </citation>
    <scope>NUCLEOTIDE SEQUENCE [LARGE SCALE GENOMIC DNA]</scope>
    <source>
        <strain evidence="7 8">AGMB00832</strain>
    </source>
</reference>
<keyword evidence="2" id="KW-0067">ATP-binding</keyword>
<dbReference type="InterPro" id="IPR050052">
    <property type="entry name" value="ATP-dep_Clp_protease_ClpX"/>
</dbReference>
<dbReference type="EMBL" id="JABACJ020000019">
    <property type="protein sequence ID" value="MBU3877530.1"/>
    <property type="molecule type" value="Genomic_DNA"/>
</dbReference>
<keyword evidence="8" id="KW-1185">Reference proteome</keyword>
<dbReference type="InterPro" id="IPR019489">
    <property type="entry name" value="Clp_ATPase_C"/>
</dbReference>
<name>A0ABS6D7G7_9FIRM</name>
<evidence type="ECO:0000313" key="8">
    <source>
        <dbReference type="Proteomes" id="UP000723714"/>
    </source>
</evidence>
<keyword evidence="4" id="KW-0175">Coiled coil</keyword>
<evidence type="ECO:0000259" key="5">
    <source>
        <dbReference type="SMART" id="SM00382"/>
    </source>
</evidence>
<dbReference type="InterPro" id="IPR003593">
    <property type="entry name" value="AAA+_ATPase"/>
</dbReference>
<keyword evidence="1" id="KW-0547">Nucleotide-binding</keyword>
<evidence type="ECO:0000256" key="3">
    <source>
        <dbReference type="ARBA" id="ARBA00023186"/>
    </source>
</evidence>
<evidence type="ECO:0000256" key="4">
    <source>
        <dbReference type="SAM" id="Coils"/>
    </source>
</evidence>